<dbReference type="Proteomes" id="UP000694232">
    <property type="component" value="Chromosome 1"/>
</dbReference>
<dbReference type="InterPro" id="IPR008258">
    <property type="entry name" value="Transglycosylase_SLT_dom_1"/>
</dbReference>
<protein>
    <submittedName>
        <fullName evidence="3">LysM peptidoglycan-binding domain-containing protein</fullName>
    </submittedName>
</protein>
<dbReference type="AlphaFoldDB" id="A0A975UDV2"/>
<dbReference type="PANTHER" id="PTHR33734">
    <property type="entry name" value="LYSM DOMAIN-CONTAINING GPI-ANCHORED PROTEIN 2"/>
    <property type="match status" value="1"/>
</dbReference>
<proteinExistence type="inferred from homology"/>
<dbReference type="FunFam" id="1.10.530.10:FF:000004">
    <property type="entry name" value="Membrane-bound lytic murein transglycosylase D"/>
    <property type="match status" value="1"/>
</dbReference>
<organism evidence="3 4">
    <name type="scientific">Vibrio ostreae</name>
    <dbReference type="NCBI Taxonomy" id="2841925"/>
    <lineage>
        <taxon>Bacteria</taxon>
        <taxon>Pseudomonadati</taxon>
        <taxon>Pseudomonadota</taxon>
        <taxon>Gammaproteobacteria</taxon>
        <taxon>Vibrionales</taxon>
        <taxon>Vibrionaceae</taxon>
        <taxon>Vibrio</taxon>
    </lineage>
</organism>
<evidence type="ECO:0000313" key="4">
    <source>
        <dbReference type="Proteomes" id="UP000694232"/>
    </source>
</evidence>
<evidence type="ECO:0000256" key="1">
    <source>
        <dbReference type="ARBA" id="ARBA00007734"/>
    </source>
</evidence>
<comment type="similarity">
    <text evidence="1">Belongs to the transglycosylase Slt family.</text>
</comment>
<dbReference type="Pfam" id="PF01464">
    <property type="entry name" value="SLT"/>
    <property type="match status" value="1"/>
</dbReference>
<dbReference type="CDD" id="cd00118">
    <property type="entry name" value="LysM"/>
    <property type="match status" value="3"/>
</dbReference>
<dbReference type="GO" id="GO:0000270">
    <property type="term" value="P:peptidoglycan metabolic process"/>
    <property type="evidence" value="ECO:0007669"/>
    <property type="project" value="InterPro"/>
</dbReference>
<evidence type="ECO:0000259" key="2">
    <source>
        <dbReference type="PROSITE" id="PS51782"/>
    </source>
</evidence>
<evidence type="ECO:0000313" key="3">
    <source>
        <dbReference type="EMBL" id="QXO19266.1"/>
    </source>
</evidence>
<dbReference type="PANTHER" id="PTHR33734:SF22">
    <property type="entry name" value="MEMBRANE-BOUND LYTIC MUREIN TRANSGLYCOSYLASE D"/>
    <property type="match status" value="1"/>
</dbReference>
<dbReference type="EMBL" id="CP076643">
    <property type="protein sequence ID" value="QXO19266.1"/>
    <property type="molecule type" value="Genomic_DNA"/>
</dbReference>
<feature type="domain" description="LysM" evidence="2">
    <location>
        <begin position="397"/>
        <end position="441"/>
    </location>
</feature>
<name>A0A975UDV2_9VIBR</name>
<dbReference type="GO" id="GO:0008932">
    <property type="term" value="F:lytic endotransglycosylase activity"/>
    <property type="evidence" value="ECO:0007669"/>
    <property type="project" value="TreeGrafter"/>
</dbReference>
<dbReference type="CDD" id="cd16894">
    <property type="entry name" value="MltD-like"/>
    <property type="match status" value="1"/>
</dbReference>
<keyword evidence="4" id="KW-1185">Reference proteome</keyword>
<reference evidence="3" key="1">
    <citation type="submission" date="2021-06" db="EMBL/GenBank/DDBJ databases">
        <title>Vibrio nov. sp., novel gut bacterium isolated from Yellow Sea oyster.</title>
        <authorList>
            <person name="Muhammad N."/>
            <person name="Nguyen T.H."/>
            <person name="Lee Y.-J."/>
            <person name="Ko J."/>
            <person name="Kim S.-G."/>
        </authorList>
    </citation>
    <scope>NUCLEOTIDE SEQUENCE</scope>
    <source>
        <strain evidence="3">OG9-811</strain>
    </source>
</reference>
<dbReference type="GO" id="GO:0016020">
    <property type="term" value="C:membrane"/>
    <property type="evidence" value="ECO:0007669"/>
    <property type="project" value="InterPro"/>
</dbReference>
<dbReference type="InterPro" id="IPR000189">
    <property type="entry name" value="Transglyc_AS"/>
</dbReference>
<dbReference type="InterPro" id="IPR018392">
    <property type="entry name" value="LysM"/>
</dbReference>
<feature type="domain" description="LysM" evidence="2">
    <location>
        <begin position="340"/>
        <end position="384"/>
    </location>
</feature>
<dbReference type="KEGG" id="vos:KNV97_06720"/>
<feature type="domain" description="LysM" evidence="2">
    <location>
        <begin position="266"/>
        <end position="309"/>
    </location>
</feature>
<dbReference type="Pfam" id="PF01476">
    <property type="entry name" value="LysM"/>
    <property type="match status" value="3"/>
</dbReference>
<dbReference type="SMART" id="SM00257">
    <property type="entry name" value="LysM"/>
    <property type="match status" value="3"/>
</dbReference>
<accession>A0A975UDV2</accession>
<sequence length="450" mass="50125">MQLSLPIPDDETVNYYRTWYLKHPGHLAIVAERAKPFLHLITEKIEQRHLPLELALLPVVESSFDAFAYSHGSAAGLWQFIPATGKMYGLKQNFWYDGRRDVDAATDAALDYLTVLGKRFDGNWYNAIAAYNSGGGRVSQAMRKNVRHGKPTDFFSLDLPKETSGYVPKLLALADIIANQEKYGIELPPIANQPVLKLVDPKEQLDLAIAAQYAGISVKELQSYNPAFNQWATAPNGPHQLLIPVDKVTRFEQQVAANKGKGMKLIRYQVKSGDTLSVIANRYNTTTKVLQTANSLSGTSIRVGQHLMVPTSVKDEKAYALSASNRLAKTQSLARGQYKLTHTVHSGESLWTIARANNVSHQALAKWNGMGPRDTLRVGQKLVIWKDSSDGAIIRTVFYQVRSGDTLSGIASRFSVKTRDIVQWNELSNQKYLRPGQKLKLYVDVTKVTV</sequence>
<dbReference type="PROSITE" id="PS00922">
    <property type="entry name" value="TRANSGLYCOSYLASE"/>
    <property type="match status" value="1"/>
</dbReference>
<dbReference type="PROSITE" id="PS51782">
    <property type="entry name" value="LYSM"/>
    <property type="match status" value="3"/>
</dbReference>
<gene>
    <name evidence="3" type="ORF">KNV97_06720</name>
</gene>